<sequence length="196" mass="22644">MDEDSFSMYSSLNKKIKFGKAVSEALDKYLIIEEMAQMIPEISSNGKFNKPALSTFVGMIPGAQIIAFGVAVLEWVSADMIKEMDEWLDEQMWIRWQNSKAKGLKEARFFAGLDWAKKNGFFHESLSHQLLNRVLRGDFKEINELITAIARDSNPKTHTIFTYRVEEPQIEEYFDLIDCIFINDTNEKNSSFFPSF</sequence>
<dbReference type="RefSeq" id="WP_125023905.1">
    <property type="nucleotide sequence ID" value="NZ_CP034159.1"/>
</dbReference>
<evidence type="ECO:0000256" key="1">
    <source>
        <dbReference type="SAM" id="Phobius"/>
    </source>
</evidence>
<dbReference type="Proteomes" id="UP000270185">
    <property type="component" value="Chromosome"/>
</dbReference>
<accession>A0A3G8XJJ3</accession>
<dbReference type="OrthoDB" id="1217771at2"/>
<dbReference type="AlphaFoldDB" id="A0A3G8XJJ3"/>
<dbReference type="EMBL" id="CP034159">
    <property type="protein sequence ID" value="AZI32948.1"/>
    <property type="molecule type" value="Genomic_DNA"/>
</dbReference>
<organism evidence="2 3">
    <name type="scientific">Kaistella carnis</name>
    <dbReference type="NCBI Taxonomy" id="1241979"/>
    <lineage>
        <taxon>Bacteria</taxon>
        <taxon>Pseudomonadati</taxon>
        <taxon>Bacteroidota</taxon>
        <taxon>Flavobacteriia</taxon>
        <taxon>Flavobacteriales</taxon>
        <taxon>Weeksellaceae</taxon>
        <taxon>Chryseobacterium group</taxon>
        <taxon>Kaistella</taxon>
    </lineage>
</organism>
<keyword evidence="3" id="KW-1185">Reference proteome</keyword>
<keyword evidence="1" id="KW-1133">Transmembrane helix</keyword>
<protein>
    <submittedName>
        <fullName evidence="2">Uncharacterized protein</fullName>
    </submittedName>
</protein>
<keyword evidence="1" id="KW-0812">Transmembrane</keyword>
<evidence type="ECO:0000313" key="3">
    <source>
        <dbReference type="Proteomes" id="UP000270185"/>
    </source>
</evidence>
<name>A0A3G8XJJ3_9FLAO</name>
<keyword evidence="1" id="KW-0472">Membrane</keyword>
<proteinExistence type="predicted"/>
<reference evidence="3" key="1">
    <citation type="submission" date="2018-11" db="EMBL/GenBank/DDBJ databases">
        <title>Proposal to divide the Flavobacteriaceae and reorganize its genera based on Amino Acid Identity values calculated from whole genome sequences.</title>
        <authorList>
            <person name="Nicholson A.C."/>
            <person name="Gulvik C.A."/>
            <person name="Whitney A.M."/>
            <person name="Humrighouse B.W."/>
            <person name="Bell M."/>
            <person name="Holmes B."/>
            <person name="Steigerwalt A.G."/>
            <person name="Villarma A."/>
            <person name="Sheth M."/>
            <person name="Batra D."/>
            <person name="Pryor J."/>
            <person name="Bernardet J.-F."/>
            <person name="Hugo C."/>
            <person name="Kampfer P."/>
            <person name="Newman J.D."/>
            <person name="McQuiston J.R."/>
        </authorList>
    </citation>
    <scope>NUCLEOTIDE SEQUENCE [LARGE SCALE GENOMIC DNA]</scope>
    <source>
        <strain evidence="3">G0081</strain>
    </source>
</reference>
<evidence type="ECO:0000313" key="2">
    <source>
        <dbReference type="EMBL" id="AZI32948.1"/>
    </source>
</evidence>
<gene>
    <name evidence="2" type="ORF">EIB73_07075</name>
</gene>
<feature type="transmembrane region" description="Helical" evidence="1">
    <location>
        <begin position="53"/>
        <end position="76"/>
    </location>
</feature>
<dbReference type="KEGG" id="ccas:EIB73_07075"/>